<name>A0AAD0DXU1_9PSED</name>
<evidence type="ECO:0000256" key="1">
    <source>
        <dbReference type="SAM" id="MobiDB-lite"/>
    </source>
</evidence>
<accession>A0AAD0DXU1</accession>
<dbReference type="EMBL" id="CP026562">
    <property type="protein sequence ID" value="AVB20147.1"/>
    <property type="molecule type" value="Genomic_DNA"/>
</dbReference>
<reference evidence="2 3" key="1">
    <citation type="submission" date="2018-02" db="EMBL/GenBank/DDBJ databases">
        <title>Comparative genomics of Pseudomonas syringae.</title>
        <authorList>
            <person name="Hulin M.T."/>
        </authorList>
    </citation>
    <scope>NUCLEOTIDE SEQUENCE [LARGE SCALE GENOMIC DNA]</scope>
    <source>
        <strain evidence="2 3">R2leaf</strain>
    </source>
</reference>
<feature type="compositionally biased region" description="Basic residues" evidence="1">
    <location>
        <begin position="7"/>
        <end position="22"/>
    </location>
</feature>
<dbReference type="Proteomes" id="UP000236903">
    <property type="component" value="Chromosome"/>
</dbReference>
<dbReference type="KEGG" id="pavl:BKM03_13650"/>
<organism evidence="2 3">
    <name type="scientific">Pseudomonas avellanae</name>
    <dbReference type="NCBI Taxonomy" id="46257"/>
    <lineage>
        <taxon>Bacteria</taxon>
        <taxon>Pseudomonadati</taxon>
        <taxon>Pseudomonadota</taxon>
        <taxon>Gammaproteobacteria</taxon>
        <taxon>Pseudomonadales</taxon>
        <taxon>Pseudomonadaceae</taxon>
        <taxon>Pseudomonas</taxon>
    </lineage>
</organism>
<gene>
    <name evidence="2" type="ORF">BKM03_13650</name>
</gene>
<sequence length="71" mass="8632">MLVQRKDMRRRNLPMQQRRVRTQRQDARWTRLLMPGHRSTQERRHTPTASFNNWSKRALILPILASCFAIF</sequence>
<feature type="region of interest" description="Disordered" evidence="1">
    <location>
        <begin position="1"/>
        <end position="25"/>
    </location>
</feature>
<proteinExistence type="predicted"/>
<evidence type="ECO:0000313" key="3">
    <source>
        <dbReference type="Proteomes" id="UP000236903"/>
    </source>
</evidence>
<protein>
    <submittedName>
        <fullName evidence="2">Uncharacterized protein</fullName>
    </submittedName>
</protein>
<evidence type="ECO:0000313" key="2">
    <source>
        <dbReference type="EMBL" id="AVB20147.1"/>
    </source>
</evidence>
<dbReference type="AlphaFoldDB" id="A0AAD0DXU1"/>